<accession>A0ABU6N4Y0</accession>
<comment type="caution">
    <text evidence="2">The sequence shown here is derived from an EMBL/GenBank/DDBJ whole genome shotgun (WGS) entry which is preliminary data.</text>
</comment>
<keyword evidence="3" id="KW-1185">Reference proteome</keyword>
<evidence type="ECO:0000313" key="3">
    <source>
        <dbReference type="Proteomes" id="UP001330749"/>
    </source>
</evidence>
<dbReference type="Proteomes" id="UP001330749">
    <property type="component" value="Unassembled WGS sequence"/>
</dbReference>
<evidence type="ECO:0000256" key="1">
    <source>
        <dbReference type="SAM" id="Coils"/>
    </source>
</evidence>
<evidence type="ECO:0000313" key="2">
    <source>
        <dbReference type="EMBL" id="MED3561064.1"/>
    </source>
</evidence>
<sequence length="97" mass="11553">MIQEKFEDFLARSFADGINYRELRLSQDEVLLVKKRYPRANVKECQTMESIDGKVWYEINLLFPIASKDETELEAVQRENRKLRQELEVLKKTVAIF</sequence>
<keyword evidence="1" id="KW-0175">Coiled coil</keyword>
<dbReference type="RefSeq" id="WP_327965884.1">
    <property type="nucleotide sequence ID" value="NZ_JARMQG010000004.1"/>
</dbReference>
<proteinExistence type="predicted"/>
<gene>
    <name evidence="2" type="ORF">P4447_00635</name>
</gene>
<name>A0ABU6N4Y0_9BACI</name>
<protein>
    <submittedName>
        <fullName evidence="2">Uncharacterized protein</fullName>
    </submittedName>
</protein>
<organism evidence="2 3">
    <name type="scientific">Bacillus xiapuensis</name>
    <dbReference type="NCBI Taxonomy" id="2014075"/>
    <lineage>
        <taxon>Bacteria</taxon>
        <taxon>Bacillati</taxon>
        <taxon>Bacillota</taxon>
        <taxon>Bacilli</taxon>
        <taxon>Bacillales</taxon>
        <taxon>Bacillaceae</taxon>
        <taxon>Bacillus</taxon>
    </lineage>
</organism>
<reference evidence="2 3" key="1">
    <citation type="submission" date="2023-03" db="EMBL/GenBank/DDBJ databases">
        <title>Bacillus Genome Sequencing.</title>
        <authorList>
            <person name="Dunlap C."/>
        </authorList>
    </citation>
    <scope>NUCLEOTIDE SEQUENCE [LARGE SCALE GENOMIC DNA]</scope>
    <source>
        <strain evidence="2 3">B-14544</strain>
    </source>
</reference>
<dbReference type="EMBL" id="JARMQG010000004">
    <property type="protein sequence ID" value="MED3561064.1"/>
    <property type="molecule type" value="Genomic_DNA"/>
</dbReference>
<feature type="coiled-coil region" evidence="1">
    <location>
        <begin position="66"/>
        <end position="93"/>
    </location>
</feature>